<evidence type="ECO:0000313" key="2">
    <source>
        <dbReference type="EnsemblPlants" id="Pp3c11_19390V3.1"/>
    </source>
</evidence>
<dbReference type="Gramene" id="Pp3c11_19390V3.1">
    <property type="protein sequence ID" value="Pp3c11_19390V3.1"/>
    <property type="gene ID" value="Pp3c11_19390"/>
</dbReference>
<gene>
    <name evidence="1" type="ORF">PHYPA_015252</name>
</gene>
<sequence length="126" mass="14170">MLKLSTIFIIQRLVQITQGHVKVVVRLIRERQQDVKHDTGFIYQVSLKDPSQVYSWQHSIVQYFQTLPQLQGSEKSQQGVKAFPGPPTSGIWLAFSTSVTHLEMTEARSASKIGLQAHSLPSPNLT</sequence>
<dbReference type="EMBL" id="ABEU02000011">
    <property type="protein sequence ID" value="PNR45481.1"/>
    <property type="molecule type" value="Genomic_DNA"/>
</dbReference>
<reference evidence="1 3" key="1">
    <citation type="journal article" date="2008" name="Science">
        <title>The Physcomitrella genome reveals evolutionary insights into the conquest of land by plants.</title>
        <authorList>
            <person name="Rensing S."/>
            <person name="Lang D."/>
            <person name="Zimmer A."/>
            <person name="Terry A."/>
            <person name="Salamov A."/>
            <person name="Shapiro H."/>
            <person name="Nishiyama T."/>
            <person name="Perroud P.-F."/>
            <person name="Lindquist E."/>
            <person name="Kamisugi Y."/>
            <person name="Tanahashi T."/>
            <person name="Sakakibara K."/>
            <person name="Fujita T."/>
            <person name="Oishi K."/>
            <person name="Shin-I T."/>
            <person name="Kuroki Y."/>
            <person name="Toyoda A."/>
            <person name="Suzuki Y."/>
            <person name="Hashimoto A."/>
            <person name="Yamaguchi K."/>
            <person name="Sugano A."/>
            <person name="Kohara Y."/>
            <person name="Fujiyama A."/>
            <person name="Anterola A."/>
            <person name="Aoki S."/>
            <person name="Ashton N."/>
            <person name="Barbazuk W.B."/>
            <person name="Barker E."/>
            <person name="Bennetzen J."/>
            <person name="Bezanilla M."/>
            <person name="Blankenship R."/>
            <person name="Cho S.H."/>
            <person name="Dutcher S."/>
            <person name="Estelle M."/>
            <person name="Fawcett J.A."/>
            <person name="Gundlach H."/>
            <person name="Hanada K."/>
            <person name="Heyl A."/>
            <person name="Hicks K.A."/>
            <person name="Hugh J."/>
            <person name="Lohr M."/>
            <person name="Mayer K."/>
            <person name="Melkozernov A."/>
            <person name="Murata T."/>
            <person name="Nelson D."/>
            <person name="Pils B."/>
            <person name="Prigge M."/>
            <person name="Reiss B."/>
            <person name="Renner T."/>
            <person name="Rombauts S."/>
            <person name="Rushton P."/>
            <person name="Sanderfoot A."/>
            <person name="Schween G."/>
            <person name="Shiu S.-H."/>
            <person name="Stueber K."/>
            <person name="Theodoulou F.L."/>
            <person name="Tu H."/>
            <person name="Van de Peer Y."/>
            <person name="Verrier P.J."/>
            <person name="Waters E."/>
            <person name="Wood A."/>
            <person name="Yang L."/>
            <person name="Cove D."/>
            <person name="Cuming A."/>
            <person name="Hasebe M."/>
            <person name="Lucas S."/>
            <person name="Mishler D.B."/>
            <person name="Reski R."/>
            <person name="Grigoriev I."/>
            <person name="Quatrano R.S."/>
            <person name="Boore J.L."/>
        </authorList>
    </citation>
    <scope>NUCLEOTIDE SEQUENCE [LARGE SCALE GENOMIC DNA]</scope>
    <source>
        <strain evidence="2 3">cv. Gransden 2004</strain>
    </source>
</reference>
<dbReference type="Proteomes" id="UP000006727">
    <property type="component" value="Chromosome 11"/>
</dbReference>
<dbReference type="InParanoid" id="A0A2K1JVD1"/>
<organism evidence="1">
    <name type="scientific">Physcomitrium patens</name>
    <name type="common">Spreading-leaved earth moss</name>
    <name type="synonym">Physcomitrella patens</name>
    <dbReference type="NCBI Taxonomy" id="3218"/>
    <lineage>
        <taxon>Eukaryota</taxon>
        <taxon>Viridiplantae</taxon>
        <taxon>Streptophyta</taxon>
        <taxon>Embryophyta</taxon>
        <taxon>Bryophyta</taxon>
        <taxon>Bryophytina</taxon>
        <taxon>Bryopsida</taxon>
        <taxon>Funariidae</taxon>
        <taxon>Funariales</taxon>
        <taxon>Funariaceae</taxon>
        <taxon>Physcomitrium</taxon>
    </lineage>
</organism>
<keyword evidence="3" id="KW-1185">Reference proteome</keyword>
<evidence type="ECO:0000313" key="1">
    <source>
        <dbReference type="EMBL" id="PNR45481.1"/>
    </source>
</evidence>
<dbReference type="AlphaFoldDB" id="A0A2K1JVD1"/>
<reference evidence="2" key="3">
    <citation type="submission" date="2020-12" db="UniProtKB">
        <authorList>
            <consortium name="EnsemblPlants"/>
        </authorList>
    </citation>
    <scope>IDENTIFICATION</scope>
</reference>
<proteinExistence type="predicted"/>
<accession>A0A2K1JVD1</accession>
<reference evidence="1 3" key="2">
    <citation type="journal article" date="2018" name="Plant J.">
        <title>The Physcomitrella patens chromosome-scale assembly reveals moss genome structure and evolution.</title>
        <authorList>
            <person name="Lang D."/>
            <person name="Ullrich K.K."/>
            <person name="Murat F."/>
            <person name="Fuchs J."/>
            <person name="Jenkins J."/>
            <person name="Haas F.B."/>
            <person name="Piednoel M."/>
            <person name="Gundlach H."/>
            <person name="Van Bel M."/>
            <person name="Meyberg R."/>
            <person name="Vives C."/>
            <person name="Morata J."/>
            <person name="Symeonidi A."/>
            <person name="Hiss M."/>
            <person name="Muchero W."/>
            <person name="Kamisugi Y."/>
            <person name="Saleh O."/>
            <person name="Blanc G."/>
            <person name="Decker E.L."/>
            <person name="van Gessel N."/>
            <person name="Grimwood J."/>
            <person name="Hayes R.D."/>
            <person name="Graham S.W."/>
            <person name="Gunter L.E."/>
            <person name="McDaniel S.F."/>
            <person name="Hoernstein S.N.W."/>
            <person name="Larsson A."/>
            <person name="Li F.W."/>
            <person name="Perroud P.F."/>
            <person name="Phillips J."/>
            <person name="Ranjan P."/>
            <person name="Rokshar D.S."/>
            <person name="Rothfels C.J."/>
            <person name="Schneider L."/>
            <person name="Shu S."/>
            <person name="Stevenson D.W."/>
            <person name="Thummler F."/>
            <person name="Tillich M."/>
            <person name="Villarreal Aguilar J.C."/>
            <person name="Widiez T."/>
            <person name="Wong G.K."/>
            <person name="Wymore A."/>
            <person name="Zhang Y."/>
            <person name="Zimmer A.D."/>
            <person name="Quatrano R.S."/>
            <person name="Mayer K.F.X."/>
            <person name="Goodstein D."/>
            <person name="Casacuberta J.M."/>
            <person name="Vandepoele K."/>
            <person name="Reski R."/>
            <person name="Cuming A.C."/>
            <person name="Tuskan G.A."/>
            <person name="Maumus F."/>
            <person name="Salse J."/>
            <person name="Schmutz J."/>
            <person name="Rensing S.A."/>
        </authorList>
    </citation>
    <scope>NUCLEOTIDE SEQUENCE [LARGE SCALE GENOMIC DNA]</scope>
    <source>
        <strain evidence="2 3">cv. Gransden 2004</strain>
    </source>
</reference>
<protein>
    <submittedName>
        <fullName evidence="1 2">Uncharacterized protein</fullName>
    </submittedName>
</protein>
<name>A0A2K1JVD1_PHYPA</name>
<evidence type="ECO:0000313" key="3">
    <source>
        <dbReference type="Proteomes" id="UP000006727"/>
    </source>
</evidence>
<dbReference type="EnsemblPlants" id="Pp3c11_19390V3.1">
    <property type="protein sequence ID" value="Pp3c11_19390V3.1"/>
    <property type="gene ID" value="Pp3c11_19390"/>
</dbReference>